<keyword evidence="1" id="KW-1133">Transmembrane helix</keyword>
<feature type="transmembrane region" description="Helical" evidence="1">
    <location>
        <begin position="6"/>
        <end position="25"/>
    </location>
</feature>
<reference evidence="2 3" key="1">
    <citation type="submission" date="2018-08" db="EMBL/GenBank/DDBJ databases">
        <title>Henriciella mobilis sp. nov., isolated from seawater.</title>
        <authorList>
            <person name="Cheng H."/>
            <person name="Wu Y.-H."/>
            <person name="Xu X.-W."/>
            <person name="Guo L.-L."/>
        </authorList>
    </citation>
    <scope>NUCLEOTIDE SEQUENCE [LARGE SCALE GENOMIC DNA]</scope>
    <source>
        <strain evidence="2 3">CCUG66934</strain>
    </source>
</reference>
<dbReference type="AlphaFoldDB" id="A0A399QZ78"/>
<sequence length="75" mass="8545">MLDWIIPIGLIALFSIVMVYSNLRLGKPRRDGRPNKLPWGFIMVFCVLGIFLMVVHLFNLAGFETGPEHSLLGRF</sequence>
<feature type="transmembrane region" description="Helical" evidence="1">
    <location>
        <begin position="37"/>
        <end position="58"/>
    </location>
</feature>
<comment type="caution">
    <text evidence="2">The sequence shown here is derived from an EMBL/GenBank/DDBJ whole genome shotgun (WGS) entry which is preliminary data.</text>
</comment>
<dbReference type="OrthoDB" id="7631220at2"/>
<keyword evidence="1" id="KW-0472">Membrane</keyword>
<organism evidence="2 3">
    <name type="scientific">Henriciella barbarensis</name>
    <dbReference type="NCBI Taxonomy" id="86342"/>
    <lineage>
        <taxon>Bacteria</taxon>
        <taxon>Pseudomonadati</taxon>
        <taxon>Pseudomonadota</taxon>
        <taxon>Alphaproteobacteria</taxon>
        <taxon>Hyphomonadales</taxon>
        <taxon>Hyphomonadaceae</taxon>
        <taxon>Henriciella</taxon>
    </lineage>
</organism>
<evidence type="ECO:0000313" key="3">
    <source>
        <dbReference type="Proteomes" id="UP000265431"/>
    </source>
</evidence>
<evidence type="ECO:0000313" key="2">
    <source>
        <dbReference type="EMBL" id="RIJ23435.1"/>
    </source>
</evidence>
<evidence type="ECO:0000256" key="1">
    <source>
        <dbReference type="SAM" id="Phobius"/>
    </source>
</evidence>
<keyword evidence="3" id="KW-1185">Reference proteome</keyword>
<accession>A0A399QZ78</accession>
<gene>
    <name evidence="2" type="ORF">D1224_03995</name>
</gene>
<dbReference type="RefSeq" id="WP_119378624.1">
    <property type="nucleotide sequence ID" value="NZ_QWGB01000005.1"/>
</dbReference>
<dbReference type="Proteomes" id="UP000265431">
    <property type="component" value="Unassembled WGS sequence"/>
</dbReference>
<keyword evidence="1" id="KW-0812">Transmembrane</keyword>
<proteinExistence type="predicted"/>
<dbReference type="EMBL" id="QWGB01000005">
    <property type="protein sequence ID" value="RIJ23435.1"/>
    <property type="molecule type" value="Genomic_DNA"/>
</dbReference>
<protein>
    <submittedName>
        <fullName evidence="2">Uncharacterized protein</fullName>
    </submittedName>
</protein>
<name>A0A399QZ78_9PROT</name>